<name>A0A8C4W0E6_9SAUR</name>
<dbReference type="Gene3D" id="3.40.50.300">
    <property type="entry name" value="P-loop containing nucleotide triphosphate hydrolases"/>
    <property type="match status" value="4"/>
</dbReference>
<evidence type="ECO:0000256" key="4">
    <source>
        <dbReference type="ARBA" id="ARBA00022701"/>
    </source>
</evidence>
<feature type="domain" description="Dynein heavy chain C-terminal" evidence="20">
    <location>
        <begin position="1877"/>
        <end position="2166"/>
    </location>
</feature>
<dbReference type="SUPFAM" id="SSF52540">
    <property type="entry name" value="P-loop containing nucleoside triphosphate hydrolases"/>
    <property type="match status" value="4"/>
</dbReference>
<dbReference type="Pfam" id="PF18198">
    <property type="entry name" value="AAA_lid_11"/>
    <property type="match status" value="1"/>
</dbReference>
<dbReference type="Gene3D" id="1.10.8.720">
    <property type="entry name" value="Region D6 of dynein motor"/>
    <property type="match status" value="1"/>
</dbReference>
<dbReference type="Pfam" id="PF18199">
    <property type="entry name" value="Dynein_C"/>
    <property type="match status" value="1"/>
</dbReference>
<dbReference type="FunFam" id="1.20.920.30:FF:000005">
    <property type="entry name" value="Dynein, axonemal, heavy chain 2"/>
    <property type="match status" value="1"/>
</dbReference>
<dbReference type="InterPro" id="IPR042222">
    <property type="entry name" value="Dynein_2_N"/>
</dbReference>
<dbReference type="InterPro" id="IPR041466">
    <property type="entry name" value="Dynein_AAA5_ext"/>
</dbReference>
<dbReference type="GO" id="GO:0005930">
    <property type="term" value="C:axoneme"/>
    <property type="evidence" value="ECO:0007669"/>
    <property type="project" value="UniProtKB-SubCell"/>
</dbReference>
<dbReference type="Pfam" id="PF17852">
    <property type="entry name" value="Dynein_AAA_lid"/>
    <property type="match status" value="1"/>
</dbReference>
<evidence type="ECO:0000256" key="11">
    <source>
        <dbReference type="ARBA" id="ARBA00023212"/>
    </source>
</evidence>
<evidence type="ECO:0000256" key="6">
    <source>
        <dbReference type="ARBA" id="ARBA00022840"/>
    </source>
</evidence>
<dbReference type="Pfam" id="PF08393">
    <property type="entry name" value="DHC_N2"/>
    <property type="match status" value="1"/>
</dbReference>
<dbReference type="FunFam" id="3.40.50.300:FF:000044">
    <property type="entry name" value="Dynein heavy chain 5, axonemal"/>
    <property type="match status" value="1"/>
</dbReference>
<dbReference type="InterPro" id="IPR026983">
    <property type="entry name" value="DHC"/>
</dbReference>
<dbReference type="Gene3D" id="1.10.287.2620">
    <property type="match status" value="1"/>
</dbReference>
<comment type="similarity">
    <text evidence="2">Belongs to the dynein heavy chain family.</text>
</comment>
<evidence type="ECO:0000259" key="14">
    <source>
        <dbReference type="Pfam" id="PF08393"/>
    </source>
</evidence>
<evidence type="ECO:0000256" key="2">
    <source>
        <dbReference type="ARBA" id="ARBA00008887"/>
    </source>
</evidence>
<evidence type="ECO:0000313" key="22">
    <source>
        <dbReference type="Proteomes" id="UP000694390"/>
    </source>
</evidence>
<dbReference type="GeneTree" id="ENSGT00940000154791"/>
<gene>
    <name evidence="21" type="primary">DNAH1</name>
</gene>
<dbReference type="InterPro" id="IPR041228">
    <property type="entry name" value="Dynein_C"/>
</dbReference>
<dbReference type="Pfam" id="PF03028">
    <property type="entry name" value="Dynein_heavy"/>
    <property type="match status" value="1"/>
</dbReference>
<dbReference type="Pfam" id="PF12780">
    <property type="entry name" value="AAA_8"/>
    <property type="match status" value="1"/>
</dbReference>
<dbReference type="FunFam" id="3.10.490.20:FF:000001">
    <property type="entry name" value="dynein heavy chain 7, axonemal"/>
    <property type="match status" value="1"/>
</dbReference>
<dbReference type="FunFam" id="3.40.50.300:FF:000362">
    <property type="entry name" value="Dynein, axonemal, heavy chain 6"/>
    <property type="match status" value="1"/>
</dbReference>
<dbReference type="InterPro" id="IPR042228">
    <property type="entry name" value="Dynein_linker_3"/>
</dbReference>
<dbReference type="GO" id="GO:0051959">
    <property type="term" value="F:dynein light intermediate chain binding"/>
    <property type="evidence" value="ECO:0007669"/>
    <property type="project" value="InterPro"/>
</dbReference>
<evidence type="ECO:0000256" key="7">
    <source>
        <dbReference type="ARBA" id="ARBA00023017"/>
    </source>
</evidence>
<dbReference type="FunFam" id="1.20.58.1120:FF:000001">
    <property type="entry name" value="dynein heavy chain 2, axonemal"/>
    <property type="match status" value="1"/>
</dbReference>
<dbReference type="FunFam" id="1.10.8.710:FF:000004">
    <property type="entry name" value="Dynein axonemal heavy chain 6"/>
    <property type="match status" value="1"/>
</dbReference>
<dbReference type="InterPro" id="IPR024317">
    <property type="entry name" value="Dynein_heavy_chain_D4_dom"/>
</dbReference>
<evidence type="ECO:0000256" key="12">
    <source>
        <dbReference type="ARBA" id="ARBA00023273"/>
    </source>
</evidence>
<feature type="domain" description="Dynein heavy chain 3 AAA+ lid" evidence="18">
    <location>
        <begin position="1182"/>
        <end position="1265"/>
    </location>
</feature>
<dbReference type="FunFam" id="3.40.50.300:FF:000353">
    <property type="entry name" value="Dynein axonemal heavy chain 1"/>
    <property type="match status" value="1"/>
</dbReference>
<sequence>MRNRHWEMLSKEININVKPKANLTFSRCLEMKLLDHIDSIAKIAEIAGKEFSIENALDKMESEWVSILFNVLPYKETETFILKSPDEASQLLDDHIVMTQSMSFSPYKKPFEDRMNTWETKLKMTQEWLTCQRSWLYLEPIFSSEDINRQLPVESKRYQTMDRTWRKIMKNANENREVRLCVLTWLLESLRKCNQLLDLVQKGLSEYLETKRGAFPRFYFLSDDELLEILSQTKNPTAVQPHLRKCFENIARLLFQEDLQITHMYSAEGEEVKLFFPIYPTGNVENWLLEVEKSMKASVRDNIERSIRVYPHVRVLHPTLFFCSSSANTGGIQQVKSECNSEPVLTSFPFLAQLSDLVALVRGKLSRMQRTVLSALIVIEVHAKDVAAKLIEENVMSENDFEWISQLRYYWTRNDLYIRAVNAEFIYGYEYLGNSGRLVITPLTDRCYLTLTGALHLKFGGAPAGPAGTGKTETTKDLGKALAIQTVVFNCSDQLDFMAMGKFLKGLASSGAWACFDEFNRIDVEVLSVVAQQITTIQKAQQQRVDRFMFEGTEIPLVPSCAVFITMNPGYAGRTELPDNLKALFRPVAMMVPDYSMIAEISLYSFGFNEAKILAKKITTTFKLSSEQLSSQDHYDFGMRAVKTVISAAGNLKRENPTMNELICLRAIRDVNVPKFLQDDLKLFNGIVSDLFPKIKEEPIEYGILEEAIHKACIKENLKDVEGFVTKCIQLYETTVVRHGLMLVGPAVLAAAMTSLKGQPSVSGGNYEAVNYFILNPKSITMGQLYGEFDLLTHEWTDGILSSLIRVGAIASDTNKKWYVFDGPVDAVWIENMNTVLDDNKKLCLSSGEIIKLTEMMTMMFEVQDLAVASPATVSRCGMVYLEPSLLGLKPFTGCWLRKIPDIMKPFSEQLTSLFSRFLEVPREKADRLGELIEPWFMFSLIWSVGATGDAQSRVAFSLWLREKMASEQVSGCKGNIIYVVPSETVKANQLTNGYSIYLGLHCSDDCLSFFSLQVLCVGPTGTGKTLTISDKLLKNLPLEYITHFLTFSARTSANQTQDLIDSKLDKRRKGVFGPPLGKYFIFFIDDLNMPALETFGAQPPIELLRQWMDHRGWYDRKQIGTFKNLVDINFVCAMGPPGGGRNAITARLTRHFNYLSFTEMEDSILRTQTGAPGVEHLNEPLVDATIRVYSTITSQLLPTPAKSHYTFNLRDLSKVFQGMLMAEACKIEDKLHLLRLWYHESCRVFRDRLVNDEDRNWFDDLMKSMMAEWDTTFEEVIPYQPVLFGDFMMPGADVKIYELIDDQEKEYNQINTTKMKLVLFMDAMQHICRISRILRQALGNALLLGVGGSGRESLTRLASHMADYECFQIELSKNYGMGEWREDVKKIMLKYGSFLLHSRHLLFCAWFFSDTLKKRIVNINNYLTFSLYSNVCRSLFEKHKLMFAFLMCAEQAGCKCVLCGPQDEWRYLLSGGAIKRMRENPAPEWLYERAWGDILALTNLKNFSSFADDFVDNIQEFRAIFDSAEPHREPLPGKWDSTLDSFQKLLPLRCLRGDKVTNAMQDFVAMNLDQRFIEPQTSDLTAVFKESTSTTPLIFVLSPGTDPAADLYKFAEEMKFSKKLTAISLGQGQGPRAEAMMRSAMERGKWVFFQNCHLAPSWMPSLERLMESINPDKVHRDFRLWLTSLPSNQFPVSILQNGSKMTIEPPRGVKANLLKSYISLNDGFLNSCSKFKALLLSLCLFHGNALERRKFGPLGFNIPYEFTDGDLRICISQLKMFLDEYADIPYKVLKYTAGEINYGGRVTDDWDRRCIMNILEDFYKPEVLTEDFAYSESGIYRQISTTYDLNGYIQYIKSLPLNDTPEIFSLHDNANITFAQNETFALLGAIIQLQPKTSLVEETSKDILKKVPDPIHLQEVILKYPVLYEESMNTVLVQEVIRYNRLLEVIAQTLQDLLKALKGLVVMSSQLELMANSLFNNIVPELWNAKAYPSLKPLASWVNDLLQRIDFLQRWITKGIPPVFWISGFFFPQAFLTGTLQNFARKSIISIDTIAFDFQVMSELAERPAQGCYIHGLFLEGARWDPVSFQLAESRPKELYTEMAVIWLVPVPNRKPPTRGFYLCPIYKTLTRAGTLSTTGHSTNYVIAVEIPSSKLQRHWIKRGVALICTLDF</sequence>
<dbReference type="GO" id="GO:0045505">
    <property type="term" value="F:dynein intermediate chain binding"/>
    <property type="evidence" value="ECO:0007669"/>
    <property type="project" value="InterPro"/>
</dbReference>
<dbReference type="FunFam" id="1.20.1270.280:FF:000001">
    <property type="entry name" value="dynein heavy chain 7, axonemal"/>
    <property type="match status" value="1"/>
</dbReference>
<evidence type="ECO:0000259" key="13">
    <source>
        <dbReference type="Pfam" id="PF03028"/>
    </source>
</evidence>
<dbReference type="GO" id="GO:0005524">
    <property type="term" value="F:ATP binding"/>
    <property type="evidence" value="ECO:0007669"/>
    <property type="project" value="UniProtKB-KW"/>
</dbReference>
<keyword evidence="7" id="KW-0243">Dynein</keyword>
<dbReference type="Proteomes" id="UP000694390">
    <property type="component" value="Chromosome 7"/>
</dbReference>
<evidence type="ECO:0000259" key="16">
    <source>
        <dbReference type="Pfam" id="PF12780"/>
    </source>
</evidence>
<dbReference type="FunFam" id="1.10.287.2620:FF:000005">
    <property type="entry name" value="Dynein heavy chain 1, axonemal"/>
    <property type="match status" value="1"/>
</dbReference>
<feature type="domain" description="Dynein heavy chain AAA 5 extension" evidence="17">
    <location>
        <begin position="910"/>
        <end position="969"/>
    </location>
</feature>
<organism evidence="21 22">
    <name type="scientific">Gopherus evgoodei</name>
    <name type="common">Goodes thornscrub tortoise</name>
    <dbReference type="NCBI Taxonomy" id="1825980"/>
    <lineage>
        <taxon>Eukaryota</taxon>
        <taxon>Metazoa</taxon>
        <taxon>Chordata</taxon>
        <taxon>Craniata</taxon>
        <taxon>Vertebrata</taxon>
        <taxon>Euteleostomi</taxon>
        <taxon>Archelosauria</taxon>
        <taxon>Testudinata</taxon>
        <taxon>Testudines</taxon>
        <taxon>Cryptodira</taxon>
        <taxon>Durocryptodira</taxon>
        <taxon>Testudinoidea</taxon>
        <taxon>Testudinidae</taxon>
        <taxon>Gopherus</taxon>
    </lineage>
</organism>
<dbReference type="Gene3D" id="3.10.490.20">
    <property type="match status" value="1"/>
</dbReference>
<dbReference type="Pfam" id="PF12774">
    <property type="entry name" value="AAA_6"/>
    <property type="match status" value="1"/>
</dbReference>
<dbReference type="FunFam" id="1.20.140.100:FF:000004">
    <property type="entry name" value="Dynein axonemal heavy chain 6"/>
    <property type="match status" value="1"/>
</dbReference>
<evidence type="ECO:0000256" key="1">
    <source>
        <dbReference type="ARBA" id="ARBA00004430"/>
    </source>
</evidence>
<keyword evidence="8" id="KW-0175">Coiled coil</keyword>
<dbReference type="Gene3D" id="1.20.58.1120">
    <property type="match status" value="1"/>
</dbReference>
<dbReference type="Gene3D" id="1.20.1270.280">
    <property type="match status" value="1"/>
</dbReference>
<dbReference type="InterPro" id="IPR043160">
    <property type="entry name" value="Dynein_C_barrel"/>
</dbReference>
<dbReference type="Gene3D" id="1.20.920.30">
    <property type="match status" value="1"/>
</dbReference>
<dbReference type="GO" id="GO:0008569">
    <property type="term" value="F:minus-end-directed microtubule motor activity"/>
    <property type="evidence" value="ECO:0007669"/>
    <property type="project" value="InterPro"/>
</dbReference>
<accession>A0A8C4W0E6</accession>
<evidence type="ECO:0000259" key="15">
    <source>
        <dbReference type="Pfam" id="PF12774"/>
    </source>
</evidence>
<dbReference type="GO" id="GO:0005874">
    <property type="term" value="C:microtubule"/>
    <property type="evidence" value="ECO:0007669"/>
    <property type="project" value="UniProtKB-KW"/>
</dbReference>
<dbReference type="InterPro" id="IPR013602">
    <property type="entry name" value="Dynein_heavy_linker"/>
</dbReference>
<reference evidence="21" key="2">
    <citation type="submission" date="2025-08" db="UniProtKB">
        <authorList>
            <consortium name="Ensembl"/>
        </authorList>
    </citation>
    <scope>IDENTIFICATION</scope>
</reference>
<dbReference type="OrthoDB" id="447173at2759"/>
<dbReference type="FunFam" id="3.20.180.20:FF:000003">
    <property type="entry name" value="Dynein heavy chain 12, axonemal"/>
    <property type="match status" value="1"/>
</dbReference>
<dbReference type="PANTHER" id="PTHR22878:SF73">
    <property type="entry name" value="DYNEIN AXONEMAL HEAVY CHAIN 1"/>
    <property type="match status" value="1"/>
</dbReference>
<feature type="domain" description="Dynein heavy chain linker" evidence="14">
    <location>
        <begin position="1"/>
        <end position="305"/>
    </location>
</feature>
<feature type="domain" description="Dynein heavy chain AAA module D4" evidence="16">
    <location>
        <begin position="1316"/>
        <end position="1394"/>
    </location>
</feature>
<keyword evidence="22" id="KW-1185">Reference proteome</keyword>
<dbReference type="Pfam" id="PF17857">
    <property type="entry name" value="AAA_lid_1"/>
    <property type="match status" value="1"/>
</dbReference>
<dbReference type="GO" id="GO:0031514">
    <property type="term" value="C:motile cilium"/>
    <property type="evidence" value="ECO:0007669"/>
    <property type="project" value="UniProtKB-ARBA"/>
</dbReference>
<dbReference type="InterPro" id="IPR042219">
    <property type="entry name" value="AAA_lid_11_sf"/>
</dbReference>
<evidence type="ECO:0000259" key="20">
    <source>
        <dbReference type="Pfam" id="PF18199"/>
    </source>
</evidence>
<dbReference type="GO" id="GO:0030286">
    <property type="term" value="C:dynein complex"/>
    <property type="evidence" value="ECO:0007669"/>
    <property type="project" value="UniProtKB-KW"/>
</dbReference>
<evidence type="ECO:0000256" key="5">
    <source>
        <dbReference type="ARBA" id="ARBA00022741"/>
    </source>
</evidence>
<feature type="domain" description="Dynein heavy chain region D6 P-loop" evidence="13">
    <location>
        <begin position="1590"/>
        <end position="1703"/>
    </location>
</feature>
<dbReference type="InterPro" id="IPR004273">
    <property type="entry name" value="Dynein_heavy_D6_P-loop"/>
</dbReference>
<protein>
    <submittedName>
        <fullName evidence="21">Dynein axonemal heavy chain 1</fullName>
    </submittedName>
</protein>
<dbReference type="FunFam" id="1.10.8.720:FF:000001">
    <property type="entry name" value="dynein heavy chain 7, axonemal"/>
    <property type="match status" value="1"/>
</dbReference>
<dbReference type="Gene3D" id="1.20.140.100">
    <property type="entry name" value="Dynein heavy chain, N-terminal domain 2"/>
    <property type="match status" value="1"/>
</dbReference>
<dbReference type="InterPro" id="IPR041589">
    <property type="entry name" value="DNAH3_AAA_lid_1"/>
</dbReference>
<evidence type="ECO:0000256" key="3">
    <source>
        <dbReference type="ARBA" id="ARBA00022490"/>
    </source>
</evidence>
<keyword evidence="4" id="KW-0493">Microtubule</keyword>
<dbReference type="Gene3D" id="1.10.8.710">
    <property type="match status" value="1"/>
</dbReference>
<dbReference type="Ensembl" id="ENSGEVT00005010668.1">
    <property type="protein sequence ID" value="ENSGEVP00005010179.1"/>
    <property type="gene ID" value="ENSGEVG00005004922.1"/>
</dbReference>
<evidence type="ECO:0000259" key="18">
    <source>
        <dbReference type="Pfam" id="PF17857"/>
    </source>
</evidence>
<dbReference type="InterPro" id="IPR043157">
    <property type="entry name" value="Dynein_AAA1S"/>
</dbReference>
<keyword evidence="11" id="KW-0206">Cytoskeleton</keyword>
<keyword evidence="10" id="KW-0505">Motor protein</keyword>
<evidence type="ECO:0000259" key="17">
    <source>
        <dbReference type="Pfam" id="PF17852"/>
    </source>
</evidence>
<comment type="subcellular location">
    <subcellularLocation>
        <location evidence="1">Cytoplasm</location>
        <location evidence="1">Cytoskeleton</location>
        <location evidence="1">Cilium axoneme</location>
    </subcellularLocation>
</comment>
<dbReference type="Gene3D" id="3.20.180.20">
    <property type="entry name" value="Dynein heavy chain, N-terminal domain 2"/>
    <property type="match status" value="1"/>
</dbReference>
<reference evidence="21" key="1">
    <citation type="submission" date="2019-06" db="EMBL/GenBank/DDBJ databases">
        <title>G10K-VGP Goodes thornscrub tortoise genome, primary haplotype.</title>
        <authorList>
            <person name="Murphy B."/>
            <person name="Edwards T."/>
            <person name="Rhie A."/>
            <person name="Koren S."/>
            <person name="Phillippy A."/>
            <person name="Fedrigo O."/>
            <person name="Haase B."/>
            <person name="Mountcastle J."/>
            <person name="Lewin H."/>
            <person name="Damas J."/>
            <person name="Howe K."/>
            <person name="Formenti G."/>
            <person name="Myers G."/>
            <person name="Durbin R."/>
            <person name="Jarvis E.D."/>
        </authorList>
    </citation>
    <scope>NUCLEOTIDE SEQUENCE [LARGE SCALE GENOMIC DNA]</scope>
</reference>
<dbReference type="InterPro" id="IPR041658">
    <property type="entry name" value="AAA_lid_11"/>
</dbReference>
<dbReference type="InterPro" id="IPR035699">
    <property type="entry name" value="AAA_6"/>
</dbReference>
<evidence type="ECO:0000256" key="8">
    <source>
        <dbReference type="ARBA" id="ARBA00023054"/>
    </source>
</evidence>
<dbReference type="InterPro" id="IPR027417">
    <property type="entry name" value="P-loop_NTPase"/>
</dbReference>
<dbReference type="Pfam" id="PF12775">
    <property type="entry name" value="AAA_7"/>
    <property type="match status" value="1"/>
</dbReference>
<feature type="domain" description="Dynein heavy chain AAA lid" evidence="19">
    <location>
        <begin position="1732"/>
        <end position="1871"/>
    </location>
</feature>
<proteinExistence type="inferred from homology"/>
<keyword evidence="12" id="KW-0966">Cell projection</keyword>
<dbReference type="GO" id="GO:0003341">
    <property type="term" value="P:cilium movement"/>
    <property type="evidence" value="ECO:0007669"/>
    <property type="project" value="UniProtKB-ARBA"/>
</dbReference>
<keyword evidence="9" id="KW-0969">Cilium</keyword>
<evidence type="ECO:0000313" key="21">
    <source>
        <dbReference type="Ensembl" id="ENSGEVP00005010179.1"/>
    </source>
</evidence>
<keyword evidence="5" id="KW-0547">Nucleotide-binding</keyword>
<keyword evidence="6" id="KW-0067">ATP-binding</keyword>
<dbReference type="PANTHER" id="PTHR22878">
    <property type="entry name" value="DYNEIN HEAVY CHAIN 6, AXONEMAL-LIKE-RELATED"/>
    <property type="match status" value="1"/>
</dbReference>
<evidence type="ECO:0000256" key="10">
    <source>
        <dbReference type="ARBA" id="ARBA00023175"/>
    </source>
</evidence>
<feature type="domain" description="Dynein heavy chain hydrolytic ATP-binding dynein motor region" evidence="15">
    <location>
        <begin position="427"/>
        <end position="748"/>
    </location>
</feature>
<reference evidence="21" key="3">
    <citation type="submission" date="2025-09" db="UniProtKB">
        <authorList>
            <consortium name="Ensembl"/>
        </authorList>
    </citation>
    <scope>IDENTIFICATION</scope>
</reference>
<keyword evidence="3" id="KW-0963">Cytoplasm</keyword>
<evidence type="ECO:0000259" key="19">
    <source>
        <dbReference type="Pfam" id="PF18198"/>
    </source>
</evidence>
<evidence type="ECO:0000256" key="9">
    <source>
        <dbReference type="ARBA" id="ARBA00023069"/>
    </source>
</evidence>